<comment type="subcellular location">
    <subcellularLocation>
        <location evidence="1">Membrane</location>
        <topology evidence="1">Single-pass membrane protein</topology>
    </subcellularLocation>
</comment>
<dbReference type="PRINTS" id="PR00385">
    <property type="entry name" value="P450"/>
</dbReference>
<dbReference type="GO" id="GO:0016712">
    <property type="term" value="F:oxidoreductase activity, acting on paired donors, with incorporation or reduction of molecular oxygen, reduced flavin or flavoprotein as one donor, and incorporation of one atom of oxygen"/>
    <property type="evidence" value="ECO:0007669"/>
    <property type="project" value="UniProtKB-ARBA"/>
</dbReference>
<dbReference type="Gene3D" id="1.10.630.10">
    <property type="entry name" value="Cytochrome P450"/>
    <property type="match status" value="1"/>
</dbReference>
<dbReference type="GO" id="GO:0020037">
    <property type="term" value="F:heme binding"/>
    <property type="evidence" value="ECO:0007669"/>
    <property type="project" value="InterPro"/>
</dbReference>
<keyword evidence="3" id="KW-0812">Transmembrane</keyword>
<dbReference type="PRINTS" id="PR00463">
    <property type="entry name" value="EP450I"/>
</dbReference>
<evidence type="ECO:0000256" key="8">
    <source>
        <dbReference type="RuleBase" id="RU000461"/>
    </source>
</evidence>
<dbReference type="InterPro" id="IPR001128">
    <property type="entry name" value="Cyt_P450"/>
</dbReference>
<dbReference type="InterPro" id="IPR017972">
    <property type="entry name" value="Cyt_P450_CS"/>
</dbReference>
<dbReference type="PANTHER" id="PTHR47956:SF49">
    <property type="entry name" value="CYTOCHROME P450 83B1"/>
    <property type="match status" value="1"/>
</dbReference>
<keyword evidence="5 8" id="KW-0560">Oxidoreductase</keyword>
<reference evidence="9" key="2">
    <citation type="submission" date="2020-08" db="EMBL/GenBank/DDBJ databases">
        <title>Plant Genome Project.</title>
        <authorList>
            <person name="Zhang R.-G."/>
        </authorList>
    </citation>
    <scope>NUCLEOTIDE SEQUENCE</scope>
    <source>
        <strain evidence="9">Huo1</strain>
        <tissue evidence="9">Leaf</tissue>
    </source>
</reference>
<proteinExistence type="inferred from homology"/>
<dbReference type="Pfam" id="PF00067">
    <property type="entry name" value="p450"/>
    <property type="match status" value="1"/>
</dbReference>
<dbReference type="AlphaFoldDB" id="A0A8X8ZNF7"/>
<sequence>MGGSDTVENAIVWTMTWLMKKPLVMKKLQEEIRRLGGKKDMIDNQDIEKLPYLRAVIKEAFRLYPPAPLPVPRETTTKCTVNGYEIEGGTMVYINVWAIGRDPAAWENADEFLPERFLEGQNPELVTFGFGRRGCPGMGMTMAEVELVMANLVYKFNWELPVGMKEEDIDFECKPGAALHKKNDLCLVATVFQFPDSSLPEELDVEEHASVLLPPLETLGTVEETCVRDKL</sequence>
<evidence type="ECO:0000313" key="10">
    <source>
        <dbReference type="Proteomes" id="UP000298416"/>
    </source>
</evidence>
<reference evidence="9" key="1">
    <citation type="submission" date="2018-01" db="EMBL/GenBank/DDBJ databases">
        <authorList>
            <person name="Mao J.F."/>
        </authorList>
    </citation>
    <scope>NUCLEOTIDE SEQUENCE</scope>
    <source>
        <strain evidence="9">Huo1</strain>
        <tissue evidence="9">Leaf</tissue>
    </source>
</reference>
<evidence type="ECO:0000256" key="5">
    <source>
        <dbReference type="ARBA" id="ARBA00023002"/>
    </source>
</evidence>
<dbReference type="PROSITE" id="PS00086">
    <property type="entry name" value="CYTOCHROME_P450"/>
    <property type="match status" value="1"/>
</dbReference>
<dbReference type="Proteomes" id="UP000298416">
    <property type="component" value="Unassembled WGS sequence"/>
</dbReference>
<comment type="cofactor">
    <cofactor evidence="7">
        <name>heme</name>
        <dbReference type="ChEBI" id="CHEBI:30413"/>
    </cofactor>
</comment>
<dbReference type="EMBL" id="PNBA02000010">
    <property type="protein sequence ID" value="KAG6410324.1"/>
    <property type="molecule type" value="Genomic_DNA"/>
</dbReference>
<keyword evidence="7 8" id="KW-0408">Iron</keyword>
<evidence type="ECO:0000256" key="6">
    <source>
        <dbReference type="ARBA" id="ARBA00023136"/>
    </source>
</evidence>
<keyword evidence="7 8" id="KW-0349">Heme</keyword>
<feature type="binding site" description="axial binding residue" evidence="7">
    <location>
        <position position="135"/>
    </location>
    <ligand>
        <name>heme</name>
        <dbReference type="ChEBI" id="CHEBI:30413"/>
    </ligand>
    <ligandPart>
        <name>Fe</name>
        <dbReference type="ChEBI" id="CHEBI:18248"/>
    </ligandPart>
</feature>
<dbReference type="InterPro" id="IPR050193">
    <property type="entry name" value="Cytochrome_P450_71"/>
</dbReference>
<dbReference type="GO" id="GO:0016020">
    <property type="term" value="C:membrane"/>
    <property type="evidence" value="ECO:0007669"/>
    <property type="project" value="UniProtKB-SubCell"/>
</dbReference>
<keyword evidence="6" id="KW-0472">Membrane</keyword>
<name>A0A8X8ZNF7_SALSN</name>
<dbReference type="GO" id="GO:0005506">
    <property type="term" value="F:iron ion binding"/>
    <property type="evidence" value="ECO:0007669"/>
    <property type="project" value="InterPro"/>
</dbReference>
<evidence type="ECO:0000256" key="3">
    <source>
        <dbReference type="ARBA" id="ARBA00022692"/>
    </source>
</evidence>
<evidence type="ECO:0000256" key="4">
    <source>
        <dbReference type="ARBA" id="ARBA00022989"/>
    </source>
</evidence>
<accession>A0A8X8ZNF7</accession>
<keyword evidence="7 8" id="KW-0479">Metal-binding</keyword>
<keyword evidence="4" id="KW-1133">Transmembrane helix</keyword>
<organism evidence="9">
    <name type="scientific">Salvia splendens</name>
    <name type="common">Scarlet sage</name>
    <dbReference type="NCBI Taxonomy" id="180675"/>
    <lineage>
        <taxon>Eukaryota</taxon>
        <taxon>Viridiplantae</taxon>
        <taxon>Streptophyta</taxon>
        <taxon>Embryophyta</taxon>
        <taxon>Tracheophyta</taxon>
        <taxon>Spermatophyta</taxon>
        <taxon>Magnoliopsida</taxon>
        <taxon>eudicotyledons</taxon>
        <taxon>Gunneridae</taxon>
        <taxon>Pentapetalae</taxon>
        <taxon>asterids</taxon>
        <taxon>lamiids</taxon>
        <taxon>Lamiales</taxon>
        <taxon>Lamiaceae</taxon>
        <taxon>Nepetoideae</taxon>
        <taxon>Mentheae</taxon>
        <taxon>Salviinae</taxon>
        <taxon>Salvia</taxon>
        <taxon>Salvia subgen. Calosphace</taxon>
        <taxon>core Calosphace</taxon>
    </lineage>
</organism>
<dbReference type="PANTHER" id="PTHR47956">
    <property type="entry name" value="CYTOCHROME P450 71B11-RELATED"/>
    <property type="match status" value="1"/>
</dbReference>
<evidence type="ECO:0000256" key="7">
    <source>
        <dbReference type="PIRSR" id="PIRSR602401-1"/>
    </source>
</evidence>
<evidence type="ECO:0000256" key="2">
    <source>
        <dbReference type="ARBA" id="ARBA00010617"/>
    </source>
</evidence>
<dbReference type="SUPFAM" id="SSF48264">
    <property type="entry name" value="Cytochrome P450"/>
    <property type="match status" value="1"/>
</dbReference>
<gene>
    <name evidence="9" type="ORF">SASPL_128382</name>
</gene>
<comment type="similarity">
    <text evidence="2 8">Belongs to the cytochrome P450 family.</text>
</comment>
<protein>
    <submittedName>
        <fullName evidence="9">Uncharacterized protein</fullName>
    </submittedName>
</protein>
<keyword evidence="10" id="KW-1185">Reference proteome</keyword>
<comment type="caution">
    <text evidence="9">The sequence shown here is derived from an EMBL/GenBank/DDBJ whole genome shotgun (WGS) entry which is preliminary data.</text>
</comment>
<dbReference type="GO" id="GO:0016114">
    <property type="term" value="P:terpenoid biosynthetic process"/>
    <property type="evidence" value="ECO:0007669"/>
    <property type="project" value="UniProtKB-ARBA"/>
</dbReference>
<dbReference type="InterPro" id="IPR002401">
    <property type="entry name" value="Cyt_P450_E_grp-I"/>
</dbReference>
<keyword evidence="8" id="KW-0503">Monooxygenase</keyword>
<evidence type="ECO:0000313" key="9">
    <source>
        <dbReference type="EMBL" id="KAG6410324.1"/>
    </source>
</evidence>
<dbReference type="InterPro" id="IPR036396">
    <property type="entry name" value="Cyt_P450_sf"/>
</dbReference>
<evidence type="ECO:0000256" key="1">
    <source>
        <dbReference type="ARBA" id="ARBA00004167"/>
    </source>
</evidence>